<protein>
    <submittedName>
        <fullName evidence="3">Helix-turn-helix domain-containing protein</fullName>
    </submittedName>
</protein>
<reference evidence="2" key="2">
    <citation type="submission" date="2015-03" db="EMBL/GenBank/DDBJ databases">
        <authorList>
            <person name="Murphy D."/>
        </authorList>
    </citation>
    <scope>NUCLEOTIDE SEQUENCE [LARGE SCALE GENOMIC DNA]</scope>
    <source>
        <strain evidence="2">WS 4560</strain>
    </source>
</reference>
<dbReference type="GO" id="GO:0003677">
    <property type="term" value="F:DNA binding"/>
    <property type="evidence" value="ECO:0007669"/>
    <property type="project" value="InterPro"/>
</dbReference>
<dbReference type="AlphaFoldDB" id="A0A1S7FY64"/>
<dbReference type="InterPro" id="IPR010057">
    <property type="entry name" value="Transcription_activator_Rgg_C"/>
</dbReference>
<dbReference type="PANTHER" id="PTHR37038:SF13">
    <property type="entry name" value="HTH CRO_C1-TYPE DOMAIN-CONTAINING PROTEIN"/>
    <property type="match status" value="1"/>
</dbReference>
<dbReference type="InterPro" id="IPR011990">
    <property type="entry name" value="TPR-like_helical_dom_sf"/>
</dbReference>
<dbReference type="EMBL" id="JAARRL010000036">
    <property type="protein sequence ID" value="MBC1501985.1"/>
    <property type="molecule type" value="Genomic_DNA"/>
</dbReference>
<dbReference type="PROSITE" id="PS50943">
    <property type="entry name" value="HTH_CROC1"/>
    <property type="match status" value="1"/>
</dbReference>
<keyword evidence="4" id="KW-1185">Reference proteome</keyword>
<dbReference type="SMART" id="SM00530">
    <property type="entry name" value="HTH_XRE"/>
    <property type="match status" value="1"/>
</dbReference>
<accession>A0A1S7FY64</accession>
<dbReference type="Proteomes" id="UP000564536">
    <property type="component" value="Unassembled WGS sequence"/>
</dbReference>
<organism evidence="2 4">
    <name type="scientific">Listeria weihenstephanensis</name>
    <dbReference type="NCBI Taxonomy" id="1006155"/>
    <lineage>
        <taxon>Bacteria</taxon>
        <taxon>Bacillati</taxon>
        <taxon>Bacillota</taxon>
        <taxon>Bacilli</taxon>
        <taxon>Bacillales</taxon>
        <taxon>Listeriaceae</taxon>
        <taxon>Listeria</taxon>
    </lineage>
</organism>
<dbReference type="KEGG" id="lwi:UE46_15850"/>
<name>A0A1S7FY64_9LIST</name>
<dbReference type="Proteomes" id="UP000223060">
    <property type="component" value="Chromosome"/>
</dbReference>
<dbReference type="RefSeq" id="WP_036061356.1">
    <property type="nucleotide sequence ID" value="NZ_CP011102.1"/>
</dbReference>
<dbReference type="EMBL" id="CP011102">
    <property type="protein sequence ID" value="AQY52340.1"/>
    <property type="molecule type" value="Genomic_DNA"/>
</dbReference>
<reference evidence="3 5" key="3">
    <citation type="submission" date="2020-03" db="EMBL/GenBank/DDBJ databases">
        <title>Soil Listeria distribution.</title>
        <authorList>
            <person name="Liao J."/>
            <person name="Wiedmann M."/>
        </authorList>
    </citation>
    <scope>NUCLEOTIDE SEQUENCE [LARGE SCALE GENOMIC DNA]</scope>
    <source>
        <strain evidence="3 5">FSL L7-1523</strain>
    </source>
</reference>
<evidence type="ECO:0000313" key="5">
    <source>
        <dbReference type="Proteomes" id="UP000564536"/>
    </source>
</evidence>
<sequence>MKKTIGQTLKELRINLNLTQNQVCSEDLSRSALSKIESDNMNPSYQVILLVSQRLGIPYNEIVYIQNNFQLTQKERIIYDFKRLRNSTYQDAFTKLNQDISAFLKIQNDRDIKELQAVLQAISAFQQSQNFSVPTETVQFIWTRLEKQDDWQELDIYILSHIFFIFEVDTAKNIVKQLLTQIEKYRYFGLGDGLKVSVLLNMATFLKLNGRLIEADVYVSDALELAIIQHEPLMKLAAMYRQSEIMFIKGYKEKAQRQAQHVFSALILLEETNLYRNWNEEWLKIVNSDLIAKAY</sequence>
<reference evidence="4" key="1">
    <citation type="submission" date="2015-03" db="EMBL/GenBank/DDBJ databases">
        <authorList>
            <person name="Ferrari E."/>
            <person name="Walter M.C."/>
            <person name="Huptas C."/>
            <person name="Scherer S."/>
            <person name="Mueller-Herbst S."/>
        </authorList>
    </citation>
    <scope>NUCLEOTIDE SEQUENCE [LARGE SCALE GENOMIC DNA]</scope>
    <source>
        <strain evidence="4">LWP01</strain>
    </source>
</reference>
<dbReference type="InterPro" id="IPR010982">
    <property type="entry name" value="Lambda_DNA-bd_dom_sf"/>
</dbReference>
<dbReference type="Pfam" id="PF21259">
    <property type="entry name" value="Rgg_C"/>
    <property type="match status" value="1"/>
</dbReference>
<gene>
    <name evidence="3" type="ORF">HB943_15395</name>
    <name evidence="2" type="ORF">UE46_15850</name>
</gene>
<dbReference type="InterPro" id="IPR053163">
    <property type="entry name" value="HTH-type_regulator_Rgg"/>
</dbReference>
<feature type="domain" description="HTH cro/C1-type" evidence="1">
    <location>
        <begin position="9"/>
        <end position="62"/>
    </location>
</feature>
<evidence type="ECO:0000313" key="3">
    <source>
        <dbReference type="EMBL" id="MBC1501985.1"/>
    </source>
</evidence>
<dbReference type="Gene3D" id="1.25.40.10">
    <property type="entry name" value="Tetratricopeptide repeat domain"/>
    <property type="match status" value="1"/>
</dbReference>
<evidence type="ECO:0000313" key="2">
    <source>
        <dbReference type="EMBL" id="AQY52340.1"/>
    </source>
</evidence>
<evidence type="ECO:0000259" key="1">
    <source>
        <dbReference type="PROSITE" id="PS50943"/>
    </source>
</evidence>
<dbReference type="PANTHER" id="PTHR37038">
    <property type="entry name" value="TRANSCRIPTIONAL REGULATOR-RELATED"/>
    <property type="match status" value="1"/>
</dbReference>
<dbReference type="CDD" id="cd00093">
    <property type="entry name" value="HTH_XRE"/>
    <property type="match status" value="1"/>
</dbReference>
<evidence type="ECO:0000313" key="4">
    <source>
        <dbReference type="Proteomes" id="UP000223060"/>
    </source>
</evidence>
<proteinExistence type="predicted"/>
<dbReference type="SUPFAM" id="SSF47413">
    <property type="entry name" value="lambda repressor-like DNA-binding domains"/>
    <property type="match status" value="1"/>
</dbReference>
<dbReference type="Pfam" id="PF12844">
    <property type="entry name" value="HTH_19"/>
    <property type="match status" value="1"/>
</dbReference>
<dbReference type="InterPro" id="IPR001387">
    <property type="entry name" value="Cro/C1-type_HTH"/>
</dbReference>